<accession>T0QJT1</accession>
<dbReference type="PROSITE" id="PS00139">
    <property type="entry name" value="THIOL_PROTEASE_CYS"/>
    <property type="match status" value="1"/>
</dbReference>
<name>T0QJT1_SAPDV</name>
<dbReference type="InParanoid" id="T0QJT1"/>
<protein>
    <recommendedName>
        <fullName evidence="1">Peptidase C1A papain C-terminal domain-containing protein</fullName>
    </recommendedName>
</protein>
<feature type="domain" description="Peptidase C1A papain C-terminal" evidence="1">
    <location>
        <begin position="60"/>
        <end position="99"/>
    </location>
</feature>
<dbReference type="Pfam" id="PF00112">
    <property type="entry name" value="Peptidase_C1"/>
    <property type="match status" value="1"/>
</dbReference>
<dbReference type="InterPro" id="IPR038765">
    <property type="entry name" value="Papain-like_cys_pep_sf"/>
</dbReference>
<dbReference type="InterPro" id="IPR000668">
    <property type="entry name" value="Peptidase_C1A_C"/>
</dbReference>
<dbReference type="SUPFAM" id="SSF54001">
    <property type="entry name" value="Cysteine proteinases"/>
    <property type="match status" value="1"/>
</dbReference>
<dbReference type="EMBL" id="JH767157">
    <property type="protein sequence ID" value="EQC33995.1"/>
    <property type="molecule type" value="Genomic_DNA"/>
</dbReference>
<dbReference type="Proteomes" id="UP000030762">
    <property type="component" value="Unassembled WGS sequence"/>
</dbReference>
<organism evidence="2 3">
    <name type="scientific">Saprolegnia diclina (strain VS20)</name>
    <dbReference type="NCBI Taxonomy" id="1156394"/>
    <lineage>
        <taxon>Eukaryota</taxon>
        <taxon>Sar</taxon>
        <taxon>Stramenopiles</taxon>
        <taxon>Oomycota</taxon>
        <taxon>Saprolegniomycetes</taxon>
        <taxon>Saprolegniales</taxon>
        <taxon>Saprolegniaceae</taxon>
        <taxon>Saprolegnia</taxon>
    </lineage>
</organism>
<dbReference type="RefSeq" id="XP_008612790.1">
    <property type="nucleotide sequence ID" value="XM_008614568.1"/>
</dbReference>
<keyword evidence="3" id="KW-1185">Reference proteome</keyword>
<sequence length="103" mass="10979">MVEASATLELQADVDLDVERRRLGRLLNEAAFVKGSFGDGPRAASDDDLVSSDVLDVKTTSKDWTTHACSAPLRNQGQCGSCWASATVVAAESWFSATTSAER</sequence>
<evidence type="ECO:0000259" key="1">
    <source>
        <dbReference type="Pfam" id="PF00112"/>
    </source>
</evidence>
<gene>
    <name evidence="2" type="ORF">SDRG_08674</name>
</gene>
<dbReference type="Gene3D" id="3.90.70.10">
    <property type="entry name" value="Cysteine proteinases"/>
    <property type="match status" value="1"/>
</dbReference>
<dbReference type="OrthoDB" id="10253408at2759"/>
<proteinExistence type="predicted"/>
<dbReference type="AlphaFoldDB" id="T0QJT1"/>
<dbReference type="InterPro" id="IPR000169">
    <property type="entry name" value="Pept_cys_AS"/>
</dbReference>
<dbReference type="GeneID" id="19949401"/>
<reference evidence="2 3" key="1">
    <citation type="submission" date="2012-04" db="EMBL/GenBank/DDBJ databases">
        <title>The Genome Sequence of Saprolegnia declina VS20.</title>
        <authorList>
            <consortium name="The Broad Institute Genome Sequencing Platform"/>
            <person name="Russ C."/>
            <person name="Nusbaum C."/>
            <person name="Tyler B."/>
            <person name="van West P."/>
            <person name="Dieguez-Uribeondo J."/>
            <person name="de Bruijn I."/>
            <person name="Tripathy S."/>
            <person name="Jiang R."/>
            <person name="Young S.K."/>
            <person name="Zeng Q."/>
            <person name="Gargeya S."/>
            <person name="Fitzgerald M."/>
            <person name="Haas B."/>
            <person name="Abouelleil A."/>
            <person name="Alvarado L."/>
            <person name="Arachchi H.M."/>
            <person name="Berlin A."/>
            <person name="Chapman S.B."/>
            <person name="Goldberg J."/>
            <person name="Griggs A."/>
            <person name="Gujja S."/>
            <person name="Hansen M."/>
            <person name="Howarth C."/>
            <person name="Imamovic A."/>
            <person name="Larimer J."/>
            <person name="McCowen C."/>
            <person name="Montmayeur A."/>
            <person name="Murphy C."/>
            <person name="Neiman D."/>
            <person name="Pearson M."/>
            <person name="Priest M."/>
            <person name="Roberts A."/>
            <person name="Saif S."/>
            <person name="Shea T."/>
            <person name="Sisk P."/>
            <person name="Sykes S."/>
            <person name="Wortman J."/>
            <person name="Nusbaum C."/>
            <person name="Birren B."/>
        </authorList>
    </citation>
    <scope>NUCLEOTIDE SEQUENCE [LARGE SCALE GENOMIC DNA]</scope>
    <source>
        <strain evidence="2 3">VS20</strain>
    </source>
</reference>
<dbReference type="GO" id="GO:0006508">
    <property type="term" value="P:proteolysis"/>
    <property type="evidence" value="ECO:0007669"/>
    <property type="project" value="InterPro"/>
</dbReference>
<evidence type="ECO:0000313" key="2">
    <source>
        <dbReference type="EMBL" id="EQC33995.1"/>
    </source>
</evidence>
<evidence type="ECO:0000313" key="3">
    <source>
        <dbReference type="Proteomes" id="UP000030762"/>
    </source>
</evidence>
<dbReference type="VEuPathDB" id="FungiDB:SDRG_08674"/>
<dbReference type="GO" id="GO:0008234">
    <property type="term" value="F:cysteine-type peptidase activity"/>
    <property type="evidence" value="ECO:0007669"/>
    <property type="project" value="InterPro"/>
</dbReference>
<dbReference type="STRING" id="1156394.T0QJT1"/>